<protein>
    <submittedName>
        <fullName evidence="3">Alpha/beta hydrolase</fullName>
    </submittedName>
</protein>
<evidence type="ECO:0000313" key="4">
    <source>
        <dbReference type="Proteomes" id="UP001597191"/>
    </source>
</evidence>
<evidence type="ECO:0000313" key="3">
    <source>
        <dbReference type="EMBL" id="MFD1410481.1"/>
    </source>
</evidence>
<dbReference type="InterPro" id="IPR029058">
    <property type="entry name" value="AB_hydrolase_fold"/>
</dbReference>
<dbReference type="InterPro" id="IPR050300">
    <property type="entry name" value="GDXG_lipolytic_enzyme"/>
</dbReference>
<feature type="domain" description="BD-FAE-like" evidence="2">
    <location>
        <begin position="30"/>
        <end position="217"/>
    </location>
</feature>
<gene>
    <name evidence="3" type="ORF">ACFQ4R_02420</name>
</gene>
<sequence>MKYLQETLTTPLSKTATLTGYILDNSPEMDSKRQRPAVIILPGGGYEFLSDREAEPVAMQFAARGFQAFILRYSVAPAHFPVALLEVAQAVATVRQHASDWHVKPDEIAVQGFSAGGHLAASLAVFWNSDLLREYGFKAEDIQPNGLSLGYSVITSGEFAHEGSIKALLGDDYSDPAKRAEVSLENKVTPATPPTFLWCTYTDGLVPMENSLMFAGALRKAKVSCELHIFPEGGHGLSLANAETQHVSGTGIQPQVAVWPDLFTTWMHHIIEK</sequence>
<dbReference type="EMBL" id="JBHTOH010000015">
    <property type="protein sequence ID" value="MFD1410481.1"/>
    <property type="molecule type" value="Genomic_DNA"/>
</dbReference>
<dbReference type="GO" id="GO:0016787">
    <property type="term" value="F:hydrolase activity"/>
    <property type="evidence" value="ECO:0007669"/>
    <property type="project" value="UniProtKB-KW"/>
</dbReference>
<keyword evidence="4" id="KW-1185">Reference proteome</keyword>
<organism evidence="3 4">
    <name type="scientific">Lapidilactobacillus gannanensis</name>
    <dbReference type="NCBI Taxonomy" id="2486002"/>
    <lineage>
        <taxon>Bacteria</taxon>
        <taxon>Bacillati</taxon>
        <taxon>Bacillota</taxon>
        <taxon>Bacilli</taxon>
        <taxon>Lactobacillales</taxon>
        <taxon>Lactobacillaceae</taxon>
        <taxon>Lapidilactobacillus</taxon>
    </lineage>
</organism>
<evidence type="ECO:0000259" key="2">
    <source>
        <dbReference type="Pfam" id="PF20434"/>
    </source>
</evidence>
<proteinExistence type="predicted"/>
<dbReference type="SUPFAM" id="SSF53474">
    <property type="entry name" value="alpha/beta-Hydrolases"/>
    <property type="match status" value="1"/>
</dbReference>
<dbReference type="RefSeq" id="WP_125647062.1">
    <property type="nucleotide sequence ID" value="NZ_JBHTOH010000015.1"/>
</dbReference>
<name>A0ABW4BKY1_9LACO</name>
<dbReference type="Proteomes" id="UP001597191">
    <property type="component" value="Unassembled WGS sequence"/>
</dbReference>
<evidence type="ECO:0000256" key="1">
    <source>
        <dbReference type="ARBA" id="ARBA00022801"/>
    </source>
</evidence>
<reference evidence="4" key="1">
    <citation type="journal article" date="2019" name="Int. J. Syst. Evol. Microbiol.">
        <title>The Global Catalogue of Microorganisms (GCM) 10K type strain sequencing project: providing services to taxonomists for standard genome sequencing and annotation.</title>
        <authorList>
            <consortium name="The Broad Institute Genomics Platform"/>
            <consortium name="The Broad Institute Genome Sequencing Center for Infectious Disease"/>
            <person name="Wu L."/>
            <person name="Ma J."/>
        </authorList>
    </citation>
    <scope>NUCLEOTIDE SEQUENCE [LARGE SCALE GENOMIC DNA]</scope>
    <source>
        <strain evidence="4">CCM 8937</strain>
    </source>
</reference>
<accession>A0ABW4BKY1</accession>
<dbReference type="Gene3D" id="3.40.50.1820">
    <property type="entry name" value="alpha/beta hydrolase"/>
    <property type="match status" value="1"/>
</dbReference>
<dbReference type="Pfam" id="PF20434">
    <property type="entry name" value="BD-FAE"/>
    <property type="match status" value="1"/>
</dbReference>
<dbReference type="PANTHER" id="PTHR48081">
    <property type="entry name" value="AB HYDROLASE SUPERFAMILY PROTEIN C4A8.06C"/>
    <property type="match status" value="1"/>
</dbReference>
<dbReference type="PANTHER" id="PTHR48081:SF6">
    <property type="entry name" value="PEPTIDASE S9 PROLYL OLIGOPEPTIDASE CATALYTIC DOMAIN-CONTAINING PROTEIN"/>
    <property type="match status" value="1"/>
</dbReference>
<dbReference type="InterPro" id="IPR049492">
    <property type="entry name" value="BD-FAE-like_dom"/>
</dbReference>
<comment type="caution">
    <text evidence="3">The sequence shown here is derived from an EMBL/GenBank/DDBJ whole genome shotgun (WGS) entry which is preliminary data.</text>
</comment>
<keyword evidence="1 3" id="KW-0378">Hydrolase</keyword>